<name>A0A6M1U067_9RHOB</name>
<feature type="signal peptide" evidence="2">
    <location>
        <begin position="1"/>
        <end position="20"/>
    </location>
</feature>
<sequence length="238" mass="23710">MRACLPPALLLSLTMASAVAAQEADPMAEQRCVWACLANSPGAASAEYSACVAEFCSPEPGQGAAASAAPAAPAPETGLAQSPRPQSRPSVPQDGSAPQAEAAAPPAAPAMPLAAGPGAGWTHGPGSDGTGMFAGVMDETRGTRLDWLCAKGYPSVLALSPYAGTGAVVFVVDGRPRPAEFTVKGVVGFAPISLSDPLFLHLASGQSVEVQDAGGTLLGQFTMAGAPLAIGQAEGRCR</sequence>
<reference evidence="3 4" key="1">
    <citation type="submission" date="2020-02" db="EMBL/GenBank/DDBJ databases">
        <title>Rhodobacter translucens sp. nov., a novel bacterium isolated from activated sludge.</title>
        <authorList>
            <person name="Liu J."/>
        </authorList>
    </citation>
    <scope>NUCLEOTIDE SEQUENCE [LARGE SCALE GENOMIC DNA]</scope>
    <source>
        <strain evidence="3 4">HX-7-19</strain>
    </source>
</reference>
<dbReference type="EMBL" id="JAALFE010000006">
    <property type="protein sequence ID" value="NGQ90844.1"/>
    <property type="molecule type" value="Genomic_DNA"/>
</dbReference>
<dbReference type="AlphaFoldDB" id="A0A6M1U067"/>
<gene>
    <name evidence="3" type="ORF">G5V65_08025</name>
</gene>
<feature type="chain" id="PRO_5026955408" evidence="2">
    <location>
        <begin position="21"/>
        <end position="238"/>
    </location>
</feature>
<dbReference type="RefSeq" id="WP_165048747.1">
    <property type="nucleotide sequence ID" value="NZ_JAALFE010000006.1"/>
</dbReference>
<feature type="region of interest" description="Disordered" evidence="1">
    <location>
        <begin position="62"/>
        <end position="126"/>
    </location>
</feature>
<evidence type="ECO:0000256" key="2">
    <source>
        <dbReference type="SAM" id="SignalP"/>
    </source>
</evidence>
<accession>A0A6M1U067</accession>
<evidence type="ECO:0000256" key="1">
    <source>
        <dbReference type="SAM" id="MobiDB-lite"/>
    </source>
</evidence>
<comment type="caution">
    <text evidence="3">The sequence shown here is derived from an EMBL/GenBank/DDBJ whole genome shotgun (WGS) entry which is preliminary data.</text>
</comment>
<evidence type="ECO:0000313" key="4">
    <source>
        <dbReference type="Proteomes" id="UP000474758"/>
    </source>
</evidence>
<organism evidence="3 4">
    <name type="scientific">Paragemmobacter kunshanensis</name>
    <dbReference type="NCBI Taxonomy" id="2583234"/>
    <lineage>
        <taxon>Bacteria</taxon>
        <taxon>Pseudomonadati</taxon>
        <taxon>Pseudomonadota</taxon>
        <taxon>Alphaproteobacteria</taxon>
        <taxon>Rhodobacterales</taxon>
        <taxon>Paracoccaceae</taxon>
        <taxon>Paragemmobacter</taxon>
    </lineage>
</organism>
<keyword evidence="2" id="KW-0732">Signal</keyword>
<dbReference type="Proteomes" id="UP000474758">
    <property type="component" value="Unassembled WGS sequence"/>
</dbReference>
<evidence type="ECO:0000313" key="3">
    <source>
        <dbReference type="EMBL" id="NGQ90844.1"/>
    </source>
</evidence>
<proteinExistence type="predicted"/>
<keyword evidence="4" id="KW-1185">Reference proteome</keyword>
<feature type="compositionally biased region" description="Low complexity" evidence="1">
    <location>
        <begin position="62"/>
        <end position="116"/>
    </location>
</feature>
<protein>
    <submittedName>
        <fullName evidence="3">Uncharacterized protein</fullName>
    </submittedName>
</protein>
<feature type="compositionally biased region" description="Gly residues" evidence="1">
    <location>
        <begin position="117"/>
        <end position="126"/>
    </location>
</feature>